<evidence type="ECO:0000313" key="3">
    <source>
        <dbReference type="EMBL" id="KAJ3745824.1"/>
    </source>
</evidence>
<dbReference type="Proteomes" id="UP001142393">
    <property type="component" value="Unassembled WGS sequence"/>
</dbReference>
<reference evidence="3 4" key="1">
    <citation type="journal article" date="2023" name="Proc. Natl. Acad. Sci. U.S.A.">
        <title>A global phylogenomic analysis of the shiitake genus Lentinula.</title>
        <authorList>
            <person name="Sierra-Patev S."/>
            <person name="Min B."/>
            <person name="Naranjo-Ortiz M."/>
            <person name="Looney B."/>
            <person name="Konkel Z."/>
            <person name="Slot J.C."/>
            <person name="Sakamoto Y."/>
            <person name="Steenwyk J.L."/>
            <person name="Rokas A."/>
            <person name="Carro J."/>
            <person name="Camarero S."/>
            <person name="Ferreira P."/>
            <person name="Molpeceres G."/>
            <person name="Ruiz-Duenas F.J."/>
            <person name="Serrano A."/>
            <person name="Henrissat B."/>
            <person name="Drula E."/>
            <person name="Hughes K.W."/>
            <person name="Mata J.L."/>
            <person name="Ishikawa N.K."/>
            <person name="Vargas-Isla R."/>
            <person name="Ushijima S."/>
            <person name="Smith C.A."/>
            <person name="Donoghue J."/>
            <person name="Ahrendt S."/>
            <person name="Andreopoulos W."/>
            <person name="He G."/>
            <person name="LaButti K."/>
            <person name="Lipzen A."/>
            <person name="Ng V."/>
            <person name="Riley R."/>
            <person name="Sandor L."/>
            <person name="Barry K."/>
            <person name="Martinez A.T."/>
            <person name="Xiao Y."/>
            <person name="Gibbons J.G."/>
            <person name="Terashima K."/>
            <person name="Grigoriev I.V."/>
            <person name="Hibbett D."/>
        </authorList>
    </citation>
    <scope>NUCLEOTIDE SEQUENCE [LARGE SCALE GENOMIC DNA]</scope>
    <source>
        <strain evidence="3 4">TFB7810</strain>
    </source>
</reference>
<evidence type="ECO:0000313" key="4">
    <source>
        <dbReference type="Proteomes" id="UP001142393"/>
    </source>
</evidence>
<accession>A0A9W8P324</accession>
<sequence length="219" mass="23177">MRSSLLLVALASTSLAKYMPALDIWQDPESTEAIVASLSTLNYHGAPIPPSSTGSSPGWYYGDDPASADNLPWLKDIDLCASLAESRDGLRCPHAPKKPTKSHPRRSAAPPSPTPPSTSTPSYYMIFSGLKGAIEGSGYLTYGLVDTVSDCETMCNKVSTCIFINTYHDVNGKNGSPLLTCSLYSELHTAADATNKGGQTQPDGSVDYITDSAGYGQST</sequence>
<feature type="chain" id="PRO_5040755377" description="Fruit-body specific protein a" evidence="2">
    <location>
        <begin position="17"/>
        <end position="219"/>
    </location>
</feature>
<evidence type="ECO:0000256" key="2">
    <source>
        <dbReference type="SAM" id="SignalP"/>
    </source>
</evidence>
<organism evidence="3 4">
    <name type="scientific">Lentinula detonsa</name>
    <dbReference type="NCBI Taxonomy" id="2804962"/>
    <lineage>
        <taxon>Eukaryota</taxon>
        <taxon>Fungi</taxon>
        <taxon>Dikarya</taxon>
        <taxon>Basidiomycota</taxon>
        <taxon>Agaricomycotina</taxon>
        <taxon>Agaricomycetes</taxon>
        <taxon>Agaricomycetidae</taxon>
        <taxon>Agaricales</taxon>
        <taxon>Marasmiineae</taxon>
        <taxon>Omphalotaceae</taxon>
        <taxon>Lentinula</taxon>
    </lineage>
</organism>
<feature type="region of interest" description="Disordered" evidence="1">
    <location>
        <begin position="91"/>
        <end position="120"/>
    </location>
</feature>
<protein>
    <recommendedName>
        <fullName evidence="5">Fruit-body specific protein a</fullName>
    </recommendedName>
</protein>
<keyword evidence="2" id="KW-0732">Signal</keyword>
<dbReference type="EMBL" id="JANVFU010000005">
    <property type="protein sequence ID" value="KAJ3745824.1"/>
    <property type="molecule type" value="Genomic_DNA"/>
</dbReference>
<name>A0A9W8P324_9AGAR</name>
<evidence type="ECO:0000256" key="1">
    <source>
        <dbReference type="SAM" id="MobiDB-lite"/>
    </source>
</evidence>
<feature type="signal peptide" evidence="2">
    <location>
        <begin position="1"/>
        <end position="16"/>
    </location>
</feature>
<dbReference type="AlphaFoldDB" id="A0A9W8P324"/>
<feature type="region of interest" description="Disordered" evidence="1">
    <location>
        <begin position="194"/>
        <end position="219"/>
    </location>
</feature>
<gene>
    <name evidence="3" type="ORF">DFH05DRAFT_1556898</name>
</gene>
<proteinExistence type="predicted"/>
<evidence type="ECO:0008006" key="5">
    <source>
        <dbReference type="Google" id="ProtNLM"/>
    </source>
</evidence>
<keyword evidence="4" id="KW-1185">Reference proteome</keyword>
<comment type="caution">
    <text evidence="3">The sequence shown here is derived from an EMBL/GenBank/DDBJ whole genome shotgun (WGS) entry which is preliminary data.</text>
</comment>
<feature type="compositionally biased region" description="Basic residues" evidence="1">
    <location>
        <begin position="94"/>
        <end position="106"/>
    </location>
</feature>